<dbReference type="AlphaFoldDB" id="A0A4R6J7D2"/>
<keyword evidence="2" id="KW-1185">Reference proteome</keyword>
<dbReference type="RefSeq" id="WP_133805695.1">
    <property type="nucleotide sequence ID" value="NZ_SNWQ01000039.1"/>
</dbReference>
<accession>A0A4R6J7D2</accession>
<evidence type="ECO:0000313" key="1">
    <source>
        <dbReference type="EMBL" id="TDO30225.1"/>
    </source>
</evidence>
<protein>
    <submittedName>
        <fullName evidence="1">Uncharacterized protein</fullName>
    </submittedName>
</protein>
<comment type="caution">
    <text evidence="1">The sequence shown here is derived from an EMBL/GenBank/DDBJ whole genome shotgun (WGS) entry which is preliminary data.</text>
</comment>
<dbReference type="EMBL" id="SNWQ01000039">
    <property type="protein sequence ID" value="TDO30225.1"/>
    <property type="molecule type" value="Genomic_DNA"/>
</dbReference>
<sequence>MIADATEPVLKPFLLVNPGLEQVFLDRGPLGQWKVIPNGGFSDAGLKPPPVAMDSPVAGVSAVLHGKTLSAVFDNRMLGPYDVTLNQQARDLVENEGGVMLAITHAIDPHDVTRDHDLEPVMRGDRTVMGWVDLDHNRAGRH</sequence>
<reference evidence="1 2" key="1">
    <citation type="submission" date="2019-03" db="EMBL/GenBank/DDBJ databases">
        <title>Genomic Encyclopedia of Type Strains, Phase III (KMG-III): the genomes of soil and plant-associated and newly described type strains.</title>
        <authorList>
            <person name="Whitman W."/>
        </authorList>
    </citation>
    <scope>NUCLEOTIDE SEQUENCE [LARGE SCALE GENOMIC DNA]</scope>
    <source>
        <strain evidence="1 2">VKM Ac-2527</strain>
    </source>
</reference>
<organism evidence="1 2">
    <name type="scientific">Kribbella caucasensis</name>
    <dbReference type="NCBI Taxonomy" id="2512215"/>
    <lineage>
        <taxon>Bacteria</taxon>
        <taxon>Bacillati</taxon>
        <taxon>Actinomycetota</taxon>
        <taxon>Actinomycetes</taxon>
        <taxon>Propionibacteriales</taxon>
        <taxon>Kribbellaceae</taxon>
        <taxon>Kribbella</taxon>
    </lineage>
</organism>
<proteinExistence type="predicted"/>
<dbReference type="Proteomes" id="UP000295388">
    <property type="component" value="Unassembled WGS sequence"/>
</dbReference>
<gene>
    <name evidence="1" type="ORF">EV643_13924</name>
</gene>
<dbReference type="OrthoDB" id="4237181at2"/>
<name>A0A4R6J7D2_9ACTN</name>
<evidence type="ECO:0000313" key="2">
    <source>
        <dbReference type="Proteomes" id="UP000295388"/>
    </source>
</evidence>